<dbReference type="KEGG" id="acep:105620844"/>
<evidence type="ECO:0000256" key="4">
    <source>
        <dbReference type="RuleBase" id="RU367045"/>
    </source>
</evidence>
<keyword evidence="4" id="KW-0931">ER-Golgi transport</keyword>
<dbReference type="Pfam" id="PF00004">
    <property type="entry name" value="AAA"/>
    <property type="match status" value="1"/>
</dbReference>
<comment type="function">
    <text evidence="4">Required for vesicle-mediated transport. Catalyzes the fusion of transport vesicles within the Golgi cisternae. Is also required for transport from the endoplasmic reticulum to the Golgi stack. Seems to function as a fusion protein required for the delivery of cargo proteins to all compartments of the Golgi stack independent of vesicle origin.</text>
</comment>
<dbReference type="FunFam" id="3.40.50.300:FF:000166">
    <property type="entry name" value="vesicle-fusing ATPase isoform X1"/>
    <property type="match status" value="1"/>
</dbReference>
<keyword evidence="8" id="KW-1185">Reference proteome</keyword>
<dbReference type="GO" id="GO:0005524">
    <property type="term" value="F:ATP binding"/>
    <property type="evidence" value="ECO:0007669"/>
    <property type="project" value="UniProtKB-UniRule"/>
</dbReference>
<evidence type="ECO:0000259" key="6">
    <source>
        <dbReference type="SMART" id="SM00382"/>
    </source>
</evidence>
<comment type="cofactor">
    <cofactor evidence="4">
        <name>Mg(2+)</name>
        <dbReference type="ChEBI" id="CHEBI:18420"/>
    </cofactor>
    <text evidence="4">Binds 1 Mg(2+) ion per subunit.</text>
</comment>
<dbReference type="InterPro" id="IPR039812">
    <property type="entry name" value="Vesicle-fus_ATPase"/>
</dbReference>
<dbReference type="GO" id="GO:0005795">
    <property type="term" value="C:Golgi stack"/>
    <property type="evidence" value="ECO:0007669"/>
    <property type="project" value="TreeGrafter"/>
</dbReference>
<dbReference type="Gene3D" id="3.40.50.300">
    <property type="entry name" value="P-loop containing nucleotide triphosphate hydrolases"/>
    <property type="match status" value="1"/>
</dbReference>
<comment type="similarity">
    <text evidence="1 4">Belongs to the AAA ATPase family.</text>
</comment>
<feature type="region of interest" description="Disordered" evidence="5">
    <location>
        <begin position="1"/>
        <end position="22"/>
    </location>
</feature>
<accession>A0A158NJN8</accession>
<dbReference type="EMBL" id="ADTU01000289">
    <property type="status" value="NOT_ANNOTATED_CDS"/>
    <property type="molecule type" value="Genomic_DNA"/>
</dbReference>
<dbReference type="Proteomes" id="UP000005205">
    <property type="component" value="Unassembled WGS sequence"/>
</dbReference>
<dbReference type="SUPFAM" id="SSF52540">
    <property type="entry name" value="P-loop containing nucleoside triphosphate hydrolases"/>
    <property type="match status" value="1"/>
</dbReference>
<comment type="subcellular location">
    <subcellularLocation>
        <location evidence="4">Cytoplasm</location>
    </subcellularLocation>
</comment>
<dbReference type="EC" id="3.6.4.6" evidence="4"/>
<dbReference type="GO" id="GO:0043001">
    <property type="term" value="P:Golgi to plasma membrane protein transport"/>
    <property type="evidence" value="ECO:0007669"/>
    <property type="project" value="TreeGrafter"/>
</dbReference>
<reference evidence="8" key="1">
    <citation type="journal article" date="2011" name="PLoS Genet.">
        <title>The genome sequence of the leaf-cutter ant Atta cephalotes reveals insights into its obligate symbiotic lifestyle.</title>
        <authorList>
            <person name="Suen G."/>
            <person name="Teiling C."/>
            <person name="Li L."/>
            <person name="Holt C."/>
            <person name="Abouheif E."/>
            <person name="Bornberg-Bauer E."/>
            <person name="Bouffard P."/>
            <person name="Caldera E.J."/>
            <person name="Cash E."/>
            <person name="Cavanaugh A."/>
            <person name="Denas O."/>
            <person name="Elhaik E."/>
            <person name="Fave M.J."/>
            <person name="Gadau J."/>
            <person name="Gibson J.D."/>
            <person name="Graur D."/>
            <person name="Grubbs K.J."/>
            <person name="Hagen D.E."/>
            <person name="Harkins T.T."/>
            <person name="Helmkampf M."/>
            <person name="Hu H."/>
            <person name="Johnson B.R."/>
            <person name="Kim J."/>
            <person name="Marsh S.E."/>
            <person name="Moeller J.A."/>
            <person name="Munoz-Torres M.C."/>
            <person name="Murphy M.C."/>
            <person name="Naughton M.C."/>
            <person name="Nigam S."/>
            <person name="Overson R."/>
            <person name="Rajakumar R."/>
            <person name="Reese J.T."/>
            <person name="Scott J.J."/>
            <person name="Smith C.R."/>
            <person name="Tao S."/>
            <person name="Tsutsui N.D."/>
            <person name="Viljakainen L."/>
            <person name="Wissler L."/>
            <person name="Yandell M.D."/>
            <person name="Zimmer F."/>
            <person name="Taylor J."/>
            <person name="Slater S.C."/>
            <person name="Clifton S.W."/>
            <person name="Warren W.C."/>
            <person name="Elsik C.G."/>
            <person name="Smith C.D."/>
            <person name="Weinstock G.M."/>
            <person name="Gerardo N.M."/>
            <person name="Currie C.R."/>
        </authorList>
    </citation>
    <scope>NUCLEOTIDE SEQUENCE [LARGE SCALE GENOMIC DNA]</scope>
</reference>
<keyword evidence="4" id="KW-0479">Metal-binding</keyword>
<feature type="domain" description="AAA+ ATPase" evidence="6">
    <location>
        <begin position="79"/>
        <end position="219"/>
    </location>
</feature>
<dbReference type="AlphaFoldDB" id="A0A158NJN8"/>
<dbReference type="OrthoDB" id="9982946at2759"/>
<evidence type="ECO:0000256" key="2">
    <source>
        <dbReference type="ARBA" id="ARBA00022741"/>
    </source>
</evidence>
<dbReference type="PANTHER" id="PTHR23078">
    <property type="entry name" value="VESICULAR-FUSION PROTEIN NSF"/>
    <property type="match status" value="1"/>
</dbReference>
<dbReference type="GO" id="GO:0035494">
    <property type="term" value="P:SNARE complex disassembly"/>
    <property type="evidence" value="ECO:0007669"/>
    <property type="project" value="InterPro"/>
</dbReference>
<dbReference type="InParanoid" id="A0A158NJN8"/>
<gene>
    <name evidence="7" type="primary">105620844</name>
</gene>
<dbReference type="InterPro" id="IPR003959">
    <property type="entry name" value="ATPase_AAA_core"/>
</dbReference>
<protein>
    <recommendedName>
        <fullName evidence="4">Vesicle-fusing ATPase</fullName>
        <ecNumber evidence="4">3.6.4.6</ecNumber>
    </recommendedName>
</protein>
<organism evidence="7 8">
    <name type="scientific">Atta cephalotes</name>
    <name type="common">Leafcutter ant</name>
    <dbReference type="NCBI Taxonomy" id="12957"/>
    <lineage>
        <taxon>Eukaryota</taxon>
        <taxon>Metazoa</taxon>
        <taxon>Ecdysozoa</taxon>
        <taxon>Arthropoda</taxon>
        <taxon>Hexapoda</taxon>
        <taxon>Insecta</taxon>
        <taxon>Pterygota</taxon>
        <taxon>Neoptera</taxon>
        <taxon>Endopterygota</taxon>
        <taxon>Hymenoptera</taxon>
        <taxon>Apocrita</taxon>
        <taxon>Aculeata</taxon>
        <taxon>Formicoidea</taxon>
        <taxon>Formicidae</taxon>
        <taxon>Myrmicinae</taxon>
        <taxon>Atta</taxon>
    </lineage>
</organism>
<dbReference type="STRING" id="12957.A0A158NJN8"/>
<reference evidence="7" key="2">
    <citation type="submission" date="2016-04" db="UniProtKB">
        <authorList>
            <consortium name="EnsemblMetazoa"/>
        </authorList>
    </citation>
    <scope>IDENTIFICATION</scope>
</reference>
<evidence type="ECO:0000256" key="5">
    <source>
        <dbReference type="SAM" id="MobiDB-lite"/>
    </source>
</evidence>
<dbReference type="GO" id="GO:0016887">
    <property type="term" value="F:ATP hydrolysis activity"/>
    <property type="evidence" value="ECO:0007669"/>
    <property type="project" value="InterPro"/>
</dbReference>
<keyword evidence="4" id="KW-0813">Transport</keyword>
<name>A0A158NJN8_ATTCE</name>
<dbReference type="InterPro" id="IPR054419">
    <property type="entry name" value="NSF_ATPase_lid"/>
</dbReference>
<comment type="catalytic activity">
    <reaction evidence="4">
        <text>ATP + H2O = ADP + phosphate + H(+)</text>
        <dbReference type="Rhea" id="RHEA:13065"/>
        <dbReference type="ChEBI" id="CHEBI:15377"/>
        <dbReference type="ChEBI" id="CHEBI:15378"/>
        <dbReference type="ChEBI" id="CHEBI:30616"/>
        <dbReference type="ChEBI" id="CHEBI:43474"/>
        <dbReference type="ChEBI" id="CHEBI:456216"/>
        <dbReference type="EC" id="3.6.4.6"/>
    </reaction>
</comment>
<keyword evidence="2 4" id="KW-0547">Nucleotide-binding</keyword>
<keyword evidence="4" id="KW-0963">Cytoplasm</keyword>
<proteinExistence type="inferred from homology"/>
<evidence type="ECO:0000313" key="8">
    <source>
        <dbReference type="Proteomes" id="UP000005205"/>
    </source>
</evidence>
<dbReference type="Pfam" id="PF21964">
    <property type="entry name" value="NSF_ATPase_lid"/>
    <property type="match status" value="1"/>
</dbReference>
<keyword evidence="4" id="KW-0653">Protein transport</keyword>
<evidence type="ECO:0000256" key="1">
    <source>
        <dbReference type="ARBA" id="ARBA00006914"/>
    </source>
</evidence>
<dbReference type="InterPro" id="IPR027417">
    <property type="entry name" value="P-loop_NTPase"/>
</dbReference>
<dbReference type="EnsemblMetazoa" id="XM_012202356.1">
    <property type="protein sequence ID" value="XP_012057746.1"/>
    <property type="gene ID" value="LOC105620844"/>
</dbReference>
<keyword evidence="4" id="KW-0378">Hydrolase</keyword>
<sequence>MEKECKSDMENESEQSFEEMASSKEEEIPLICAKTFYPTNTMTEALNEWLDHKIIIWGTPITEILEHGNLCIKVAQATGIFSVLLLGLPKSGKTTLAAQIAKNSNFPFVKVITPEDIISLDEFDNESAICRFIRKVFDEAYCSMFSCILIDNIERLLSYCPIKSKYSILILQTLLVLLEKSPPPGHQLLILCTSSCQQFLNNVELILTFNTVLYVPNLSTIDHMLNVLDEVNLFSKHKMVSFRAKLQGKQRIFIGIKKLLRLIDIVRQVEPSDRVEEFFTKLVEEGGLQ</sequence>
<keyword evidence="4" id="KW-0460">Magnesium</keyword>
<dbReference type="PANTHER" id="PTHR23078:SF3">
    <property type="entry name" value="VESICLE-FUSING ATPASE"/>
    <property type="match status" value="1"/>
</dbReference>
<dbReference type="GO" id="GO:0046872">
    <property type="term" value="F:metal ion binding"/>
    <property type="evidence" value="ECO:0007669"/>
    <property type="project" value="UniProtKB-UniRule"/>
</dbReference>
<dbReference type="InterPro" id="IPR003593">
    <property type="entry name" value="AAA+_ATPase"/>
</dbReference>
<evidence type="ECO:0000313" key="7">
    <source>
        <dbReference type="EnsemblMetazoa" id="XP_012057746.1"/>
    </source>
</evidence>
<dbReference type="FunCoup" id="A0A158NJN8">
    <property type="interactions" value="10"/>
</dbReference>
<dbReference type="Gene3D" id="1.10.8.60">
    <property type="match status" value="1"/>
</dbReference>
<evidence type="ECO:0000256" key="3">
    <source>
        <dbReference type="ARBA" id="ARBA00022840"/>
    </source>
</evidence>
<keyword evidence="3 4" id="KW-0067">ATP-binding</keyword>
<dbReference type="SMART" id="SM00382">
    <property type="entry name" value="AAA"/>
    <property type="match status" value="1"/>
</dbReference>
<dbReference type="GO" id="GO:0006891">
    <property type="term" value="P:intra-Golgi vesicle-mediated transport"/>
    <property type="evidence" value="ECO:0007669"/>
    <property type="project" value="TreeGrafter"/>
</dbReference>
<dbReference type="CDD" id="cd00009">
    <property type="entry name" value="AAA"/>
    <property type="match status" value="1"/>
</dbReference>